<feature type="transmembrane region" description="Helical" evidence="5">
    <location>
        <begin position="75"/>
        <end position="96"/>
    </location>
</feature>
<feature type="transmembrane region" description="Helical" evidence="5">
    <location>
        <begin position="196"/>
        <end position="217"/>
    </location>
</feature>
<dbReference type="GO" id="GO:0005385">
    <property type="term" value="F:zinc ion transmembrane transporter activity"/>
    <property type="evidence" value="ECO:0007669"/>
    <property type="project" value="TreeGrafter"/>
</dbReference>
<feature type="transmembrane region" description="Helical" evidence="5">
    <location>
        <begin position="40"/>
        <end position="63"/>
    </location>
</feature>
<name>A0A0M9A5F6_9HYME</name>
<evidence type="ECO:0000256" key="3">
    <source>
        <dbReference type="ARBA" id="ARBA00022989"/>
    </source>
</evidence>
<keyword evidence="2 5" id="KW-0812">Transmembrane</keyword>
<keyword evidence="7" id="KW-1185">Reference proteome</keyword>
<organism evidence="6 7">
    <name type="scientific">Melipona quadrifasciata</name>
    <dbReference type="NCBI Taxonomy" id="166423"/>
    <lineage>
        <taxon>Eukaryota</taxon>
        <taxon>Metazoa</taxon>
        <taxon>Ecdysozoa</taxon>
        <taxon>Arthropoda</taxon>
        <taxon>Hexapoda</taxon>
        <taxon>Insecta</taxon>
        <taxon>Pterygota</taxon>
        <taxon>Neoptera</taxon>
        <taxon>Endopterygota</taxon>
        <taxon>Hymenoptera</taxon>
        <taxon>Apocrita</taxon>
        <taxon>Aculeata</taxon>
        <taxon>Apoidea</taxon>
        <taxon>Anthophila</taxon>
        <taxon>Apidae</taxon>
        <taxon>Melipona</taxon>
    </lineage>
</organism>
<evidence type="ECO:0000313" key="7">
    <source>
        <dbReference type="Proteomes" id="UP000053105"/>
    </source>
</evidence>
<dbReference type="GO" id="GO:0005886">
    <property type="term" value="C:plasma membrane"/>
    <property type="evidence" value="ECO:0007669"/>
    <property type="project" value="TreeGrafter"/>
</dbReference>
<dbReference type="Pfam" id="PF02535">
    <property type="entry name" value="Zip"/>
    <property type="match status" value="1"/>
</dbReference>
<comment type="subcellular location">
    <subcellularLocation>
        <location evidence="1">Membrane</location>
        <topology evidence="1">Multi-pass membrane protein</topology>
    </subcellularLocation>
</comment>
<evidence type="ECO:0000256" key="4">
    <source>
        <dbReference type="ARBA" id="ARBA00023136"/>
    </source>
</evidence>
<dbReference type="EMBL" id="KQ435750">
    <property type="protein sequence ID" value="KOX76239.1"/>
    <property type="molecule type" value="Genomic_DNA"/>
</dbReference>
<evidence type="ECO:0000256" key="5">
    <source>
        <dbReference type="SAM" id="Phobius"/>
    </source>
</evidence>
<feature type="transmembrane region" description="Helical" evidence="5">
    <location>
        <begin position="223"/>
        <end position="243"/>
    </location>
</feature>
<evidence type="ECO:0000256" key="1">
    <source>
        <dbReference type="ARBA" id="ARBA00004141"/>
    </source>
</evidence>
<dbReference type="PANTHER" id="PTHR11040">
    <property type="entry name" value="ZINC/IRON TRANSPORTER"/>
    <property type="match status" value="1"/>
</dbReference>
<feature type="transmembrane region" description="Helical" evidence="5">
    <location>
        <begin position="255"/>
        <end position="277"/>
    </location>
</feature>
<keyword evidence="4 5" id="KW-0472">Membrane</keyword>
<reference evidence="6 7" key="1">
    <citation type="submission" date="2015-07" db="EMBL/GenBank/DDBJ databases">
        <title>The genome of Melipona quadrifasciata.</title>
        <authorList>
            <person name="Pan H."/>
            <person name="Kapheim K."/>
        </authorList>
    </citation>
    <scope>NUCLEOTIDE SEQUENCE [LARGE SCALE GENOMIC DNA]</scope>
    <source>
        <strain evidence="6">0111107301</strain>
        <tissue evidence="6">Whole body</tissue>
    </source>
</reference>
<evidence type="ECO:0000313" key="6">
    <source>
        <dbReference type="EMBL" id="KOX76239.1"/>
    </source>
</evidence>
<dbReference type="InterPro" id="IPR003689">
    <property type="entry name" value="ZIP"/>
</dbReference>
<gene>
    <name evidence="6" type="ORF">WN51_11568</name>
</gene>
<feature type="transmembrane region" description="Helical" evidence="5">
    <location>
        <begin position="289"/>
        <end position="308"/>
    </location>
</feature>
<dbReference type="AlphaFoldDB" id="A0A0M9A5F6"/>
<evidence type="ECO:0000256" key="2">
    <source>
        <dbReference type="ARBA" id="ARBA00022692"/>
    </source>
</evidence>
<dbReference type="PANTHER" id="PTHR11040:SF169">
    <property type="entry name" value="FI24038P1"/>
    <property type="match status" value="1"/>
</dbReference>
<accession>A0A0M9A5F6</accession>
<sequence length="365" mass="39884">MVTVVQAKLASMIVIGVGSFVVGVAPTCFVSRVRYLQQNLFLSCTLCFGGGVLLATSVLHLLPETRESVSKYAELLFSSGFLLLYLIDECVHYFWGSDDRHISQARCYENSDWNNGNQTERCWSHSHQVCHAAATRTARGIPTSDFNPNRRAASNWISTSYGATQYASSAPARYDEETFLCHGNHSEPCADSNTNLVGLLLALTVHAVLEGLAIGLQKVTSEVFLLVGAVASHKFVVGFCLGVELAGANSTIPRLVLAIFVFSAGSAIGIGIGMLTFNMKNKWTEVAVPILQGIAGGTLLYVTVSEILPRERARWHRNPRRSAVIDVTQEFRLGLFVITCKSDEDENPRLQILANQVLSAVWTPE</sequence>
<protein>
    <submittedName>
        <fullName evidence="6">Zinc transporter ZIP3</fullName>
    </submittedName>
</protein>
<keyword evidence="3 5" id="KW-1133">Transmembrane helix</keyword>
<dbReference type="STRING" id="166423.A0A0M9A5F6"/>
<dbReference type="OrthoDB" id="448280at2759"/>
<proteinExistence type="predicted"/>
<dbReference type="Proteomes" id="UP000053105">
    <property type="component" value="Unassembled WGS sequence"/>
</dbReference>
<feature type="transmembrane region" description="Helical" evidence="5">
    <location>
        <begin position="12"/>
        <end position="33"/>
    </location>
</feature>